<dbReference type="RefSeq" id="WP_096920497.1">
    <property type="nucleotide sequence ID" value="NZ_CP029487.1"/>
</dbReference>
<protein>
    <submittedName>
        <fullName evidence="1">Uncharacterized protein</fullName>
    </submittedName>
</protein>
<dbReference type="Proteomes" id="UP000218387">
    <property type="component" value="Chromosome"/>
</dbReference>
<evidence type="ECO:0000313" key="2">
    <source>
        <dbReference type="Proteomes" id="UP000218387"/>
    </source>
</evidence>
<evidence type="ECO:0000313" key="1">
    <source>
        <dbReference type="EMBL" id="QCT71970.1"/>
    </source>
</evidence>
<dbReference type="KEGG" id="emt:CPZ25_011755"/>
<organism evidence="1 2">
    <name type="scientific">Eubacterium maltosivorans</name>
    <dbReference type="NCBI Taxonomy" id="2041044"/>
    <lineage>
        <taxon>Bacteria</taxon>
        <taxon>Bacillati</taxon>
        <taxon>Bacillota</taxon>
        <taxon>Clostridia</taxon>
        <taxon>Eubacteriales</taxon>
        <taxon>Eubacteriaceae</taxon>
        <taxon>Eubacterium</taxon>
    </lineage>
</organism>
<sequence>MKETKRDLLGQLAINNQLGCVQCALEMGQEVPITFYQAFCEGCCKNQSAIKMDDGLRAFQAMGVYEQAKNLETMKRRIAALLEQYEASLQIYGKKTQEDLKRKMEADACKRARCLSCLSGVLDDAVCPADIKLPPKGRKGGAW</sequence>
<keyword evidence="2" id="KW-1185">Reference proteome</keyword>
<name>A0A4P9C8W9_EUBML</name>
<dbReference type="EMBL" id="CP029487">
    <property type="protein sequence ID" value="QCT71970.1"/>
    <property type="molecule type" value="Genomic_DNA"/>
</dbReference>
<proteinExistence type="predicted"/>
<dbReference type="AlphaFoldDB" id="A0A4P9C8W9"/>
<gene>
    <name evidence="1" type="ORF">CPZ25_011755</name>
</gene>
<accession>A0A4P9C8W9</accession>
<reference evidence="1 2" key="1">
    <citation type="submission" date="2018-05" db="EMBL/GenBank/DDBJ databases">
        <title>Genome comparison of Eubacterium sp.</title>
        <authorList>
            <person name="Feng Y."/>
            <person name="Sanchez-Andrea I."/>
            <person name="Stams A.J.M."/>
            <person name="De Vos W.M."/>
        </authorList>
    </citation>
    <scope>NUCLEOTIDE SEQUENCE [LARGE SCALE GENOMIC DNA]</scope>
    <source>
        <strain evidence="1 2">YI</strain>
    </source>
</reference>